<feature type="domain" description="DDE Tnp4" evidence="7">
    <location>
        <begin position="116"/>
        <end position="261"/>
    </location>
</feature>
<evidence type="ECO:0000313" key="10">
    <source>
        <dbReference type="Proteomes" id="UP001056079"/>
    </source>
</evidence>
<keyword evidence="3" id="KW-0815">Transposition</keyword>
<dbReference type="NCBIfam" id="NF033581">
    <property type="entry name" value="transpos_IS5_4"/>
    <property type="match status" value="1"/>
</dbReference>
<dbReference type="RefSeq" id="WP_010070567.1">
    <property type="nucleotide sequence ID" value="NZ_CP098609.1"/>
</dbReference>
<comment type="similarity">
    <text evidence="2">Belongs to the transposase 11 family.</text>
</comment>
<reference evidence="9" key="1">
    <citation type="submission" date="2021-08" db="EMBL/GenBank/DDBJ databases">
        <title>DNA methylation of m4C regulates biosynthesis of daptomycin in Streptomyces roseosporus L30.</title>
        <authorList>
            <person name="Fang J.-L."/>
        </authorList>
    </citation>
    <scope>NUCLEOTIDE SEQUENCE</scope>
    <source>
        <strain evidence="9">L30</strain>
    </source>
</reference>
<comment type="cofactor">
    <cofactor evidence="1">
        <name>a divalent metal cation</name>
        <dbReference type="ChEBI" id="CHEBI:60240"/>
    </cofactor>
</comment>
<dbReference type="Pfam" id="PF13359">
    <property type="entry name" value="DDE_Tnp_4"/>
    <property type="match status" value="1"/>
</dbReference>
<dbReference type="Proteomes" id="UP001056079">
    <property type="component" value="Chromosome"/>
</dbReference>
<dbReference type="InterPro" id="IPR047959">
    <property type="entry name" value="Transpos_IS5"/>
</dbReference>
<evidence type="ECO:0000259" key="7">
    <source>
        <dbReference type="Pfam" id="PF13359"/>
    </source>
</evidence>
<dbReference type="InterPro" id="IPR027805">
    <property type="entry name" value="Transposase_HTH_dom"/>
</dbReference>
<dbReference type="EMBL" id="CP098609">
    <property type="protein sequence ID" value="USC50064.1"/>
    <property type="molecule type" value="Genomic_DNA"/>
</dbReference>
<dbReference type="Pfam" id="PF13613">
    <property type="entry name" value="HTH_Tnp_4"/>
    <property type="match status" value="1"/>
</dbReference>
<name>A0ABY4V0V2_STRFL</name>
<organism evidence="9 10">
    <name type="scientific">Streptomyces filamentosus</name>
    <name type="common">Streptomyces roseosporus</name>
    <dbReference type="NCBI Taxonomy" id="67294"/>
    <lineage>
        <taxon>Bacteria</taxon>
        <taxon>Bacillati</taxon>
        <taxon>Actinomycetota</taxon>
        <taxon>Actinomycetes</taxon>
        <taxon>Kitasatosporales</taxon>
        <taxon>Streptomycetaceae</taxon>
        <taxon>Streptomyces</taxon>
    </lineage>
</organism>
<dbReference type="InterPro" id="IPR027806">
    <property type="entry name" value="HARBI1_dom"/>
</dbReference>
<evidence type="ECO:0000256" key="1">
    <source>
        <dbReference type="ARBA" id="ARBA00001968"/>
    </source>
</evidence>
<proteinExistence type="inferred from homology"/>
<feature type="domain" description="Transposase Helix-turn-helix" evidence="8">
    <location>
        <begin position="48"/>
        <end position="94"/>
    </location>
</feature>
<keyword evidence="4" id="KW-0479">Metal-binding</keyword>
<evidence type="ECO:0000256" key="2">
    <source>
        <dbReference type="ARBA" id="ARBA00010075"/>
    </source>
</evidence>
<gene>
    <name evidence="9" type="ORF">K7395_26755</name>
</gene>
<accession>A0ABY4V0V2</accession>
<evidence type="ECO:0000259" key="8">
    <source>
        <dbReference type="Pfam" id="PF13613"/>
    </source>
</evidence>
<evidence type="ECO:0000256" key="6">
    <source>
        <dbReference type="ARBA" id="ARBA00023172"/>
    </source>
</evidence>
<keyword evidence="6" id="KW-0233">DNA recombination</keyword>
<evidence type="ECO:0000256" key="4">
    <source>
        <dbReference type="ARBA" id="ARBA00022723"/>
    </source>
</evidence>
<sequence>MVIPLITPATEGALLVPYRATLDVPHELVEHVAWLLDEHRRTRNTRWRKLGCFDQALLTLVHLRKNETFSQLGAGFGISQATAWRYVDETLDVLTGWAPGLHEALTGLGEGDHVIVDGTLIPTGRIAADEPYYSQKHRKHGMNVQVIARPDGTPLWFSRATPGRTHDLTAACAHGIVQACLTRQILVLADRAYQGAGATVRTPYYRHREQPEHYQQFNQDDARLRAPDERAFAQLKSWRLLRRARCSTRRIGTIVQAVHTLLICSYAG</sequence>
<keyword evidence="10" id="KW-1185">Reference proteome</keyword>
<protein>
    <submittedName>
        <fullName evidence="9">IS5-like element ISSro1 family transposase</fullName>
    </submittedName>
</protein>
<evidence type="ECO:0000256" key="3">
    <source>
        <dbReference type="ARBA" id="ARBA00022578"/>
    </source>
</evidence>
<keyword evidence="5" id="KW-0238">DNA-binding</keyword>
<evidence type="ECO:0000256" key="5">
    <source>
        <dbReference type="ARBA" id="ARBA00023125"/>
    </source>
</evidence>
<evidence type="ECO:0000313" key="9">
    <source>
        <dbReference type="EMBL" id="USC50064.1"/>
    </source>
</evidence>